<comment type="caution">
    <text evidence="1">The sequence shown here is derived from an EMBL/GenBank/DDBJ whole genome shotgun (WGS) entry which is preliminary data.</text>
</comment>
<gene>
    <name evidence="1" type="ORF">M8C21_017460</name>
</gene>
<keyword evidence="2" id="KW-1185">Reference proteome</keyword>
<proteinExistence type="predicted"/>
<sequence length="94" mass="10640">QLDMLKHMCSYAVDDQLDVVFSFIAATKMVLSRQLIAAVKIQASYRSASKYAFCCHIGIRRMRKKATPGASDEEKGYTGHEFSNMLMLLHHSQL</sequence>
<feature type="non-terminal residue" evidence="1">
    <location>
        <position position="94"/>
    </location>
</feature>
<protein>
    <submittedName>
        <fullName evidence="1">Uncharacterized protein</fullName>
    </submittedName>
</protein>
<feature type="non-terminal residue" evidence="1">
    <location>
        <position position="1"/>
    </location>
</feature>
<evidence type="ECO:0000313" key="2">
    <source>
        <dbReference type="Proteomes" id="UP001206925"/>
    </source>
</evidence>
<reference evidence="1" key="1">
    <citation type="submission" date="2022-06" db="EMBL/GenBank/DDBJ databases">
        <title>Uncovering the hologenomic basis of an extraordinary plant invasion.</title>
        <authorList>
            <person name="Bieker V.C."/>
            <person name="Martin M.D."/>
            <person name="Gilbert T."/>
            <person name="Hodgins K."/>
            <person name="Battlay P."/>
            <person name="Petersen B."/>
            <person name="Wilson J."/>
        </authorList>
    </citation>
    <scope>NUCLEOTIDE SEQUENCE</scope>
    <source>
        <strain evidence="1">AA19_3_7</strain>
        <tissue evidence="1">Leaf</tissue>
    </source>
</reference>
<dbReference type="AlphaFoldDB" id="A0AAD5CMW1"/>
<accession>A0AAD5CMW1</accession>
<dbReference type="EMBL" id="JAMZMK010007425">
    <property type="protein sequence ID" value="KAI7744863.1"/>
    <property type="molecule type" value="Genomic_DNA"/>
</dbReference>
<evidence type="ECO:0000313" key="1">
    <source>
        <dbReference type="EMBL" id="KAI7744863.1"/>
    </source>
</evidence>
<dbReference type="Proteomes" id="UP001206925">
    <property type="component" value="Unassembled WGS sequence"/>
</dbReference>
<name>A0AAD5CMW1_AMBAR</name>
<organism evidence="1 2">
    <name type="scientific">Ambrosia artemisiifolia</name>
    <name type="common">Common ragweed</name>
    <dbReference type="NCBI Taxonomy" id="4212"/>
    <lineage>
        <taxon>Eukaryota</taxon>
        <taxon>Viridiplantae</taxon>
        <taxon>Streptophyta</taxon>
        <taxon>Embryophyta</taxon>
        <taxon>Tracheophyta</taxon>
        <taxon>Spermatophyta</taxon>
        <taxon>Magnoliopsida</taxon>
        <taxon>eudicotyledons</taxon>
        <taxon>Gunneridae</taxon>
        <taxon>Pentapetalae</taxon>
        <taxon>asterids</taxon>
        <taxon>campanulids</taxon>
        <taxon>Asterales</taxon>
        <taxon>Asteraceae</taxon>
        <taxon>Asteroideae</taxon>
        <taxon>Heliantheae alliance</taxon>
        <taxon>Heliantheae</taxon>
        <taxon>Ambrosia</taxon>
    </lineage>
</organism>